<keyword evidence="4" id="KW-0460">Magnesium</keyword>
<name>A0A418SFX1_9RHOB</name>
<dbReference type="GO" id="GO:1901907">
    <property type="term" value="P:diadenosine pentaphosphate catabolic process"/>
    <property type="evidence" value="ECO:0007669"/>
    <property type="project" value="TreeGrafter"/>
</dbReference>
<organism evidence="5 6">
    <name type="scientific">Pseudooceanicola algae</name>
    <dbReference type="NCBI Taxonomy" id="1537215"/>
    <lineage>
        <taxon>Bacteria</taxon>
        <taxon>Pseudomonadati</taxon>
        <taxon>Pseudomonadota</taxon>
        <taxon>Alphaproteobacteria</taxon>
        <taxon>Rhodobacterales</taxon>
        <taxon>Paracoccaceae</taxon>
        <taxon>Pseudooceanicola</taxon>
    </lineage>
</organism>
<keyword evidence="6" id="KW-1185">Reference proteome</keyword>
<dbReference type="GO" id="GO:0008486">
    <property type="term" value="F:diphosphoinositol-polyphosphate diphosphatase activity"/>
    <property type="evidence" value="ECO:0007669"/>
    <property type="project" value="TreeGrafter"/>
</dbReference>
<dbReference type="InterPro" id="IPR015797">
    <property type="entry name" value="NUDIX_hydrolase-like_dom_sf"/>
</dbReference>
<dbReference type="PANTHER" id="PTHR12629">
    <property type="entry name" value="DIPHOSPHOINOSITOL POLYPHOSPHATE PHOSPHOHYDROLASE"/>
    <property type="match status" value="1"/>
</dbReference>
<evidence type="ECO:0000313" key="6">
    <source>
        <dbReference type="Proteomes" id="UP000283786"/>
    </source>
</evidence>
<sequence>MFAHFWFNYVRPLMGRPPMFQVAALCYRGRGEDMEILVVTSRETRRWILPKGWPKTGYDAADTALEEAWEEAGIKQRSMKPIRIGRYHYDKRLDGGLPAATEVDVYAVEIDRLLDDYPEVGQRERRWVRPAEAARLVQEEELKTLLRQAPALVAARLKGRAGH</sequence>
<accession>A0A418SFX1</accession>
<protein>
    <submittedName>
        <fullName evidence="5">Uncharacterized protein</fullName>
    </submittedName>
</protein>
<dbReference type="GO" id="GO:1901909">
    <property type="term" value="P:diadenosine hexaphosphate catabolic process"/>
    <property type="evidence" value="ECO:0007669"/>
    <property type="project" value="TreeGrafter"/>
</dbReference>
<dbReference type="GO" id="GO:0034431">
    <property type="term" value="F:bis(5'-adenosyl)-hexaphosphatase activity"/>
    <property type="evidence" value="ECO:0007669"/>
    <property type="project" value="TreeGrafter"/>
</dbReference>
<evidence type="ECO:0000256" key="3">
    <source>
        <dbReference type="ARBA" id="ARBA00022801"/>
    </source>
</evidence>
<dbReference type="RefSeq" id="WP_196222785.1">
    <property type="nucleotide sequence ID" value="NZ_CP060436.1"/>
</dbReference>
<dbReference type="EMBL" id="CP060436">
    <property type="protein sequence ID" value="QPM91570.1"/>
    <property type="molecule type" value="Genomic_DNA"/>
</dbReference>
<dbReference type="CDD" id="cd04666">
    <property type="entry name" value="NUDIX_DIPP2_like_Nudt4"/>
    <property type="match status" value="1"/>
</dbReference>
<dbReference type="GO" id="GO:0046872">
    <property type="term" value="F:metal ion binding"/>
    <property type="evidence" value="ECO:0007669"/>
    <property type="project" value="UniProtKB-KW"/>
</dbReference>
<keyword evidence="2" id="KW-0479">Metal-binding</keyword>
<dbReference type="GO" id="GO:0071543">
    <property type="term" value="P:diphosphoinositol polyphosphate metabolic process"/>
    <property type="evidence" value="ECO:0007669"/>
    <property type="project" value="TreeGrafter"/>
</dbReference>
<dbReference type="InterPro" id="IPR000086">
    <property type="entry name" value="NUDIX_hydrolase_dom"/>
</dbReference>
<dbReference type="Gene3D" id="3.90.79.10">
    <property type="entry name" value="Nucleoside Triphosphate Pyrophosphohydrolase"/>
    <property type="match status" value="1"/>
</dbReference>
<dbReference type="InterPro" id="IPR047198">
    <property type="entry name" value="DDP-like_NUDIX"/>
</dbReference>
<proteinExistence type="predicted"/>
<dbReference type="Pfam" id="PF00293">
    <property type="entry name" value="NUDIX"/>
    <property type="match status" value="1"/>
</dbReference>
<dbReference type="AlphaFoldDB" id="A0A418SFX1"/>
<gene>
    <name evidence="5" type="ORF">PSAL_028250</name>
</gene>
<dbReference type="Proteomes" id="UP000283786">
    <property type="component" value="Chromosome"/>
</dbReference>
<evidence type="ECO:0000256" key="4">
    <source>
        <dbReference type="ARBA" id="ARBA00022842"/>
    </source>
</evidence>
<dbReference type="GO" id="GO:0005737">
    <property type="term" value="C:cytoplasm"/>
    <property type="evidence" value="ECO:0007669"/>
    <property type="project" value="TreeGrafter"/>
</dbReference>
<dbReference type="KEGG" id="palw:PSAL_028250"/>
<evidence type="ECO:0000256" key="2">
    <source>
        <dbReference type="ARBA" id="ARBA00022723"/>
    </source>
</evidence>
<reference evidence="5 6" key="1">
    <citation type="submission" date="2020-08" db="EMBL/GenBank/DDBJ databases">
        <title>Genome sequence of Rhodobacteraceae bacterium Lw-13e.</title>
        <authorList>
            <person name="Poehlein A."/>
            <person name="Wolter L."/>
            <person name="Daniel R."/>
            <person name="Brinkhoff T."/>
        </authorList>
    </citation>
    <scope>NUCLEOTIDE SEQUENCE [LARGE SCALE GENOMIC DNA]</scope>
    <source>
        <strain evidence="5 6">Lw-13e</strain>
    </source>
</reference>
<comment type="cofactor">
    <cofactor evidence="1">
        <name>Mg(2+)</name>
        <dbReference type="ChEBI" id="CHEBI:18420"/>
    </cofactor>
</comment>
<keyword evidence="3" id="KW-0378">Hydrolase</keyword>
<dbReference type="GO" id="GO:1901911">
    <property type="term" value="P:adenosine 5'-(hexahydrogen pentaphosphate) catabolic process"/>
    <property type="evidence" value="ECO:0007669"/>
    <property type="project" value="TreeGrafter"/>
</dbReference>
<dbReference type="SUPFAM" id="SSF55811">
    <property type="entry name" value="Nudix"/>
    <property type="match status" value="1"/>
</dbReference>
<dbReference type="PANTHER" id="PTHR12629:SF0">
    <property type="entry name" value="DIPHOSPHOINOSITOL-POLYPHOSPHATE DIPHOSPHATASE"/>
    <property type="match status" value="1"/>
</dbReference>
<dbReference type="PROSITE" id="PS51462">
    <property type="entry name" value="NUDIX"/>
    <property type="match status" value="1"/>
</dbReference>
<dbReference type="GO" id="GO:0034432">
    <property type="term" value="F:bis(5'-adenosyl)-pentaphosphatase activity"/>
    <property type="evidence" value="ECO:0007669"/>
    <property type="project" value="TreeGrafter"/>
</dbReference>
<dbReference type="GO" id="GO:0000298">
    <property type="term" value="F:endopolyphosphatase activity"/>
    <property type="evidence" value="ECO:0007669"/>
    <property type="project" value="TreeGrafter"/>
</dbReference>
<evidence type="ECO:0000256" key="1">
    <source>
        <dbReference type="ARBA" id="ARBA00001946"/>
    </source>
</evidence>
<evidence type="ECO:0000313" key="5">
    <source>
        <dbReference type="EMBL" id="QPM91570.1"/>
    </source>
</evidence>